<accession>A0A8S9SMS1</accession>
<dbReference type="PROSITE" id="PS50890">
    <property type="entry name" value="PUA"/>
    <property type="match status" value="1"/>
</dbReference>
<organism evidence="1 2">
    <name type="scientific">Brassica cretica</name>
    <name type="common">Mustard</name>
    <dbReference type="NCBI Taxonomy" id="69181"/>
    <lineage>
        <taxon>Eukaryota</taxon>
        <taxon>Viridiplantae</taxon>
        <taxon>Streptophyta</taxon>
        <taxon>Embryophyta</taxon>
        <taxon>Tracheophyta</taxon>
        <taxon>Spermatophyta</taxon>
        <taxon>Magnoliopsida</taxon>
        <taxon>eudicotyledons</taxon>
        <taxon>Gunneridae</taxon>
        <taxon>Pentapetalae</taxon>
        <taxon>rosids</taxon>
        <taxon>malvids</taxon>
        <taxon>Brassicales</taxon>
        <taxon>Brassicaceae</taxon>
        <taxon>Brassiceae</taxon>
        <taxon>Brassica</taxon>
    </lineage>
</organism>
<evidence type="ECO:0000313" key="2">
    <source>
        <dbReference type="Proteomes" id="UP000712600"/>
    </source>
</evidence>
<protein>
    <submittedName>
        <fullName evidence="1">Uncharacterized protein</fullName>
    </submittedName>
</protein>
<name>A0A8S9SMS1_BRACR</name>
<sequence length="112" mass="13217">MKQSFKQTKNRDEPRNWRLREIEELEIEGDRGIEIEMRRGIYSGDHDRGSRTDDKRTRKELKALQDKIDILIADKATQEQLHFVGNPSQETPPVVHEVEGLEGQEELCFIKW</sequence>
<dbReference type="Proteomes" id="UP000712600">
    <property type="component" value="Unassembled WGS sequence"/>
</dbReference>
<comment type="caution">
    <text evidence="1">The sequence shown here is derived from an EMBL/GenBank/DDBJ whole genome shotgun (WGS) entry which is preliminary data.</text>
</comment>
<reference evidence="1" key="1">
    <citation type="submission" date="2019-12" db="EMBL/GenBank/DDBJ databases">
        <title>Genome sequencing and annotation of Brassica cretica.</title>
        <authorList>
            <person name="Studholme D.J."/>
            <person name="Sarris P."/>
        </authorList>
    </citation>
    <scope>NUCLEOTIDE SEQUENCE</scope>
    <source>
        <strain evidence="1">PFS-109/04</strain>
        <tissue evidence="1">Leaf</tissue>
    </source>
</reference>
<proteinExistence type="predicted"/>
<dbReference type="EMBL" id="QGKX02000004">
    <property type="protein sequence ID" value="KAF3601245.1"/>
    <property type="molecule type" value="Genomic_DNA"/>
</dbReference>
<gene>
    <name evidence="1" type="ORF">F2Q69_00037955</name>
</gene>
<evidence type="ECO:0000313" key="1">
    <source>
        <dbReference type="EMBL" id="KAF3601245.1"/>
    </source>
</evidence>
<dbReference type="AlphaFoldDB" id="A0A8S9SMS1"/>